<dbReference type="EMBL" id="JAWRLE010000032">
    <property type="protein sequence ID" value="MEB2581215.1"/>
    <property type="molecule type" value="Genomic_DNA"/>
</dbReference>
<dbReference type="Pfam" id="PF01614">
    <property type="entry name" value="IclR_C"/>
    <property type="match status" value="1"/>
</dbReference>
<keyword evidence="3" id="KW-0804">Transcription</keyword>
<evidence type="ECO:0000259" key="5">
    <source>
        <dbReference type="PROSITE" id="PS51078"/>
    </source>
</evidence>
<dbReference type="RefSeq" id="WP_089465100.1">
    <property type="nucleotide sequence ID" value="NZ_JAWRKY010000009.1"/>
</dbReference>
<evidence type="ECO:0000313" key="7">
    <source>
        <dbReference type="Proteomes" id="UP001304467"/>
    </source>
</evidence>
<dbReference type="PROSITE" id="PS51078">
    <property type="entry name" value="ICLR_ED"/>
    <property type="match status" value="1"/>
</dbReference>
<evidence type="ECO:0000256" key="2">
    <source>
        <dbReference type="ARBA" id="ARBA00023125"/>
    </source>
</evidence>
<dbReference type="Gene3D" id="3.30.450.40">
    <property type="match status" value="1"/>
</dbReference>
<protein>
    <submittedName>
        <fullName evidence="6">IclR family transcriptional regulator C-terminal domain-containing protein</fullName>
    </submittedName>
</protein>
<dbReference type="InterPro" id="IPR036390">
    <property type="entry name" value="WH_DNA-bd_sf"/>
</dbReference>
<dbReference type="PROSITE" id="PS51077">
    <property type="entry name" value="HTH_ICLR"/>
    <property type="match status" value="1"/>
</dbReference>
<comment type="caution">
    <text evidence="6">The sequence shown here is derived from an EMBL/GenBank/DDBJ whole genome shotgun (WGS) entry which is preliminary data.</text>
</comment>
<dbReference type="InterPro" id="IPR005471">
    <property type="entry name" value="Tscrpt_reg_IclR_N"/>
</dbReference>
<dbReference type="SUPFAM" id="SSF55781">
    <property type="entry name" value="GAF domain-like"/>
    <property type="match status" value="1"/>
</dbReference>
<accession>A0ABU5WQG6</accession>
<feature type="domain" description="IclR-ED" evidence="5">
    <location>
        <begin position="75"/>
        <end position="265"/>
    </location>
</feature>
<name>A0ABU5WQG6_9BURK</name>
<evidence type="ECO:0000256" key="1">
    <source>
        <dbReference type="ARBA" id="ARBA00023015"/>
    </source>
</evidence>
<evidence type="ECO:0000313" key="6">
    <source>
        <dbReference type="EMBL" id="MEB2581215.1"/>
    </source>
</evidence>
<gene>
    <name evidence="6" type="ORF">SB593_19915</name>
</gene>
<reference evidence="6 7" key="1">
    <citation type="journal article" date="2023" name="Front. Microbiol.">
        <title>Genomic analyses of Burkholderia respiratory isolates indicates two evolutionarily distinct B. anthina clades.</title>
        <authorList>
            <person name="Pham A."/>
            <person name="Volmer J.G."/>
            <person name="Chambers D.C."/>
            <person name="Smith D.J."/>
            <person name="Reid D.W."/>
            <person name="Burr L."/>
            <person name="Wells T.J."/>
        </authorList>
    </citation>
    <scope>NUCLEOTIDE SEQUENCE [LARGE SCALE GENOMIC DNA]</scope>
    <source>
        <strain evidence="6 7">BCCIQ07A</strain>
    </source>
</reference>
<sequence>MSRLESASGVKSIASLKRGLEVLRAIDRACAGTFSELQMQTVLPKATLARVLKTLGEAGWIRHHARTGRYSLVPGASVPSSSTASHARLSGLSADIRVTLQRRIPWPTDLGIRDGAAMLSVDGPYAGNGMSANFSVLGSRPSMLRSSLGRCYLSFCSEDDRKDILAALARSRVEADRAGLHPDELRRMIAMVRHQGYATRSAAHASVDSPERFGALAVPVLRGDHAVACICVVWIPAIATEEQIVHNYLAPLRDAADALGEKIRRAGWAPDRA</sequence>
<dbReference type="Proteomes" id="UP001304467">
    <property type="component" value="Unassembled WGS sequence"/>
</dbReference>
<organism evidence="6 7">
    <name type="scientific">Burkholderia anthinoferrum</name>
    <dbReference type="NCBI Taxonomy" id="3090833"/>
    <lineage>
        <taxon>Bacteria</taxon>
        <taxon>Pseudomonadati</taxon>
        <taxon>Pseudomonadota</taxon>
        <taxon>Betaproteobacteria</taxon>
        <taxon>Burkholderiales</taxon>
        <taxon>Burkholderiaceae</taxon>
        <taxon>Burkholderia</taxon>
    </lineage>
</organism>
<dbReference type="InterPro" id="IPR036388">
    <property type="entry name" value="WH-like_DNA-bd_sf"/>
</dbReference>
<evidence type="ECO:0000256" key="3">
    <source>
        <dbReference type="ARBA" id="ARBA00023163"/>
    </source>
</evidence>
<proteinExistence type="predicted"/>
<dbReference type="Pfam" id="PF09339">
    <property type="entry name" value="HTH_IclR"/>
    <property type="match status" value="1"/>
</dbReference>
<feature type="domain" description="HTH iclR-type" evidence="4">
    <location>
        <begin position="13"/>
        <end position="74"/>
    </location>
</feature>
<keyword evidence="7" id="KW-1185">Reference proteome</keyword>
<dbReference type="SMART" id="SM00346">
    <property type="entry name" value="HTH_ICLR"/>
    <property type="match status" value="1"/>
</dbReference>
<dbReference type="InterPro" id="IPR029016">
    <property type="entry name" value="GAF-like_dom_sf"/>
</dbReference>
<evidence type="ECO:0000259" key="4">
    <source>
        <dbReference type="PROSITE" id="PS51077"/>
    </source>
</evidence>
<dbReference type="InterPro" id="IPR014757">
    <property type="entry name" value="Tscrpt_reg_IclR_C"/>
</dbReference>
<dbReference type="Gene3D" id="1.10.10.10">
    <property type="entry name" value="Winged helix-like DNA-binding domain superfamily/Winged helix DNA-binding domain"/>
    <property type="match status" value="1"/>
</dbReference>
<dbReference type="PANTHER" id="PTHR30136">
    <property type="entry name" value="HELIX-TURN-HELIX TRANSCRIPTIONAL REGULATOR, ICLR FAMILY"/>
    <property type="match status" value="1"/>
</dbReference>
<dbReference type="SUPFAM" id="SSF46785">
    <property type="entry name" value="Winged helix' DNA-binding domain"/>
    <property type="match status" value="1"/>
</dbReference>
<dbReference type="InterPro" id="IPR050707">
    <property type="entry name" value="HTH_MetabolicPath_Reg"/>
</dbReference>
<dbReference type="PANTHER" id="PTHR30136:SF23">
    <property type="entry name" value="DNA-BINDING TRANSCRIPTIONAL ACTIVATOR MHPR"/>
    <property type="match status" value="1"/>
</dbReference>
<keyword evidence="1" id="KW-0805">Transcription regulation</keyword>
<keyword evidence="2" id="KW-0238">DNA-binding</keyword>